<dbReference type="Gene3D" id="3.30.1310.10">
    <property type="entry name" value="Nucleoid-associated protein YbaB-like domain"/>
    <property type="match status" value="1"/>
</dbReference>
<gene>
    <name evidence="2" type="ORF">BHQ21_08240</name>
</gene>
<evidence type="ECO:0000313" key="2">
    <source>
        <dbReference type="EMBL" id="ODR07709.1"/>
    </source>
</evidence>
<organism evidence="2 3">
    <name type="scientific">Mycobacterium sherrisii</name>
    <dbReference type="NCBI Taxonomy" id="243061"/>
    <lineage>
        <taxon>Bacteria</taxon>
        <taxon>Bacillati</taxon>
        <taxon>Actinomycetota</taxon>
        <taxon>Actinomycetes</taxon>
        <taxon>Mycobacteriales</taxon>
        <taxon>Mycobacteriaceae</taxon>
        <taxon>Mycobacterium</taxon>
        <taxon>Mycobacterium simiae complex</taxon>
    </lineage>
</organism>
<evidence type="ECO:0008006" key="4">
    <source>
        <dbReference type="Google" id="ProtNLM"/>
    </source>
</evidence>
<proteinExistence type="predicted"/>
<dbReference type="InterPro" id="IPR004401">
    <property type="entry name" value="YbaB/EbfC"/>
</dbReference>
<dbReference type="RefSeq" id="WP_069399814.1">
    <property type="nucleotide sequence ID" value="NZ_JACKTB010000076.1"/>
</dbReference>
<dbReference type="Proteomes" id="UP000094224">
    <property type="component" value="Unassembled WGS sequence"/>
</dbReference>
<feature type="region of interest" description="Disordered" evidence="1">
    <location>
        <begin position="121"/>
        <end position="154"/>
    </location>
</feature>
<dbReference type="Pfam" id="PF02575">
    <property type="entry name" value="YbaB_DNA_bd"/>
    <property type="match status" value="1"/>
</dbReference>
<evidence type="ECO:0000256" key="1">
    <source>
        <dbReference type="SAM" id="MobiDB-lite"/>
    </source>
</evidence>
<keyword evidence="3" id="KW-1185">Reference proteome</keyword>
<dbReference type="AlphaFoldDB" id="A0A1E3SZW2"/>
<reference evidence="3" key="1">
    <citation type="submission" date="2016-09" db="EMBL/GenBank/DDBJ databases">
        <authorList>
            <person name="Greninger A.L."/>
            <person name="Jerome K.R."/>
            <person name="Mcnair B."/>
            <person name="Wallis C."/>
            <person name="Fang F."/>
        </authorList>
    </citation>
    <scope>NUCLEOTIDE SEQUENCE [LARGE SCALE GENOMIC DNA]</scope>
    <source>
        <strain evidence="3">BC1_M4</strain>
    </source>
</reference>
<sequence length="154" mass="16840">MSNDAISQDFNHVLSLVQEQMRDLNVMQQRRATLTATATAADGTVEITVDAQRMVTKTVIDEAYLDEFEFAELGGYITAAAQDAAREIERQAAALLAPITERRQELSSLSGLVEDAPDFGDLLSSLTSMAPPPTRSDDGDEGNYNQPSYPTVRR</sequence>
<evidence type="ECO:0000313" key="3">
    <source>
        <dbReference type="Proteomes" id="UP000094224"/>
    </source>
</evidence>
<dbReference type="STRING" id="243061.AWC25_25350"/>
<dbReference type="SUPFAM" id="SSF82607">
    <property type="entry name" value="YbaB-like"/>
    <property type="match status" value="1"/>
</dbReference>
<name>A0A1E3SZW2_9MYCO</name>
<protein>
    <recommendedName>
        <fullName evidence="4">DNA-binding protein</fullName>
    </recommendedName>
</protein>
<feature type="compositionally biased region" description="Polar residues" evidence="1">
    <location>
        <begin position="143"/>
        <end position="154"/>
    </location>
</feature>
<comment type="caution">
    <text evidence="2">The sequence shown here is derived from an EMBL/GenBank/DDBJ whole genome shotgun (WGS) entry which is preliminary data.</text>
</comment>
<dbReference type="EMBL" id="MIHC01000011">
    <property type="protein sequence ID" value="ODR07709.1"/>
    <property type="molecule type" value="Genomic_DNA"/>
</dbReference>
<dbReference type="GO" id="GO:0003677">
    <property type="term" value="F:DNA binding"/>
    <property type="evidence" value="ECO:0007669"/>
    <property type="project" value="InterPro"/>
</dbReference>
<dbReference type="OrthoDB" id="4549950at2"/>
<dbReference type="InterPro" id="IPR036894">
    <property type="entry name" value="YbaB-like_sf"/>
</dbReference>
<accession>A0A1E3SZW2</accession>